<evidence type="ECO:0008006" key="3">
    <source>
        <dbReference type="Google" id="ProtNLM"/>
    </source>
</evidence>
<reference evidence="1" key="2">
    <citation type="submission" date="2021-04" db="EMBL/GenBank/DDBJ databases">
        <authorList>
            <person name="Gilroy R."/>
        </authorList>
    </citation>
    <scope>NUCLEOTIDE SEQUENCE</scope>
    <source>
        <strain evidence="1">2239</strain>
    </source>
</reference>
<sequence length="240" mass="25434">MNQVPSSVHCLVAIVDRGKSEAVAEELRRRHILMQFVLLGHGTASAEVMDLLGLDEPEKDVVLALVPGAADGVLAALTERLELYRPGRGIAFTIDLCSISALAHQRIAAAAADQTPSQKEDRPMRSQHELIVVIAEHGFAADVMDTARAAGARGGTVVRGRSLAAEEAQKFLHITIQPEKDMVLILVPAAGRQPVMKAICAQGAGIGHALAFSLPVSDVTGLSLAPFGAEEQKEDEGEEQ</sequence>
<gene>
    <name evidence="1" type="ORF">H9865_03235</name>
</gene>
<protein>
    <recommendedName>
        <fullName evidence="3">Nitrogen regulatory protein P-II</fullName>
    </recommendedName>
</protein>
<name>A0A9D1V2X4_9FIRM</name>
<evidence type="ECO:0000313" key="2">
    <source>
        <dbReference type="Proteomes" id="UP000824193"/>
    </source>
</evidence>
<organism evidence="1 2">
    <name type="scientific">Candidatus Allofournierella pullicola</name>
    <dbReference type="NCBI Taxonomy" id="2838596"/>
    <lineage>
        <taxon>Bacteria</taxon>
        <taxon>Bacillati</taxon>
        <taxon>Bacillota</taxon>
        <taxon>Clostridia</taxon>
        <taxon>Eubacteriales</taxon>
        <taxon>Oscillospiraceae</taxon>
        <taxon>Allofournierella</taxon>
    </lineage>
</organism>
<dbReference type="InterPro" id="IPR015867">
    <property type="entry name" value="N-reg_PII/ATP_PRibTrfase_C"/>
</dbReference>
<evidence type="ECO:0000313" key="1">
    <source>
        <dbReference type="EMBL" id="HIX05113.1"/>
    </source>
</evidence>
<dbReference type="Gene3D" id="3.30.70.120">
    <property type="match status" value="1"/>
</dbReference>
<dbReference type="EMBL" id="DXFW01000008">
    <property type="protein sequence ID" value="HIX05113.1"/>
    <property type="molecule type" value="Genomic_DNA"/>
</dbReference>
<comment type="caution">
    <text evidence="1">The sequence shown here is derived from an EMBL/GenBank/DDBJ whole genome shotgun (WGS) entry which is preliminary data.</text>
</comment>
<dbReference type="AlphaFoldDB" id="A0A9D1V2X4"/>
<reference evidence="1" key="1">
    <citation type="journal article" date="2021" name="PeerJ">
        <title>Extensive microbial diversity within the chicken gut microbiome revealed by metagenomics and culture.</title>
        <authorList>
            <person name="Gilroy R."/>
            <person name="Ravi A."/>
            <person name="Getino M."/>
            <person name="Pursley I."/>
            <person name="Horton D.L."/>
            <person name="Alikhan N.F."/>
            <person name="Baker D."/>
            <person name="Gharbi K."/>
            <person name="Hall N."/>
            <person name="Watson M."/>
            <person name="Adriaenssens E.M."/>
            <person name="Foster-Nyarko E."/>
            <person name="Jarju S."/>
            <person name="Secka A."/>
            <person name="Antonio M."/>
            <person name="Oren A."/>
            <person name="Chaudhuri R.R."/>
            <person name="La Ragione R."/>
            <person name="Hildebrand F."/>
            <person name="Pallen M.J."/>
        </authorList>
    </citation>
    <scope>NUCLEOTIDE SEQUENCE</scope>
    <source>
        <strain evidence="1">2239</strain>
    </source>
</reference>
<dbReference type="SUPFAM" id="SSF54913">
    <property type="entry name" value="GlnB-like"/>
    <property type="match status" value="1"/>
</dbReference>
<accession>A0A9D1V2X4</accession>
<proteinExistence type="predicted"/>
<dbReference type="InterPro" id="IPR011322">
    <property type="entry name" value="N-reg_PII-like_a/b"/>
</dbReference>
<dbReference type="Proteomes" id="UP000824193">
    <property type="component" value="Unassembled WGS sequence"/>
</dbReference>